<dbReference type="PANTHER" id="PTHR43489">
    <property type="entry name" value="ISOMERASE"/>
    <property type="match status" value="1"/>
</dbReference>
<dbReference type="GO" id="GO:0016853">
    <property type="term" value="F:isomerase activity"/>
    <property type="evidence" value="ECO:0007669"/>
    <property type="project" value="UniProtKB-KW"/>
</dbReference>
<organism evidence="3 4">
    <name type="scientific">Guopingia tenuis</name>
    <dbReference type="NCBI Taxonomy" id="2763656"/>
    <lineage>
        <taxon>Bacteria</taxon>
        <taxon>Bacillati</taxon>
        <taxon>Bacillota</taxon>
        <taxon>Clostridia</taxon>
        <taxon>Christensenellales</taxon>
        <taxon>Christensenellaceae</taxon>
        <taxon>Guopingia</taxon>
    </lineage>
</organism>
<dbReference type="InterPro" id="IPR050417">
    <property type="entry name" value="Sugar_Epim/Isomerase"/>
</dbReference>
<proteinExistence type="predicted"/>
<dbReference type="InterPro" id="IPR013022">
    <property type="entry name" value="Xyl_isomerase-like_TIM-brl"/>
</dbReference>
<keyword evidence="1 3" id="KW-0413">Isomerase</keyword>
<feature type="domain" description="Xylose isomerase-like TIM barrel" evidence="2">
    <location>
        <begin position="23"/>
        <end position="255"/>
    </location>
</feature>
<evidence type="ECO:0000256" key="1">
    <source>
        <dbReference type="ARBA" id="ARBA00023235"/>
    </source>
</evidence>
<evidence type="ECO:0000313" key="4">
    <source>
        <dbReference type="Proteomes" id="UP000617951"/>
    </source>
</evidence>
<dbReference type="AlphaFoldDB" id="A0A926DHW7"/>
<reference evidence="3" key="1">
    <citation type="submission" date="2020-08" db="EMBL/GenBank/DDBJ databases">
        <title>Genome public.</title>
        <authorList>
            <person name="Liu C."/>
            <person name="Sun Q."/>
        </authorList>
    </citation>
    <scope>NUCLEOTIDE SEQUENCE</scope>
    <source>
        <strain evidence="3">NSJ-63</strain>
    </source>
</reference>
<sequence length="289" mass="32426">MKYGVYYAYWETQWAADYVKYCKKVKNLGFDILEIAGGGLGDMTDGERRELRDVSKDLGITLTTGIGLPADVNVSSLDESVRRKGIDYMKHLIRCMDAIDSRSIGGTVHAYWPADYSKPFDKEAERAQSIKSVLELSDYAADYGVTLLIETLNRFEQYLINDSHEALAYMQDVNRENVKMLLDVFHMNIEEDSIAEGIRRLKGYIGEIHAGEKNRKVPGKGTMPWDEIAQALHEVGFDGNVVMEPFVRPGGIVGSDVKLWRDLSGGADEAKLDQDIAESLVFLKGKLEK</sequence>
<dbReference type="EMBL" id="JACRSS010000005">
    <property type="protein sequence ID" value="MBC8539123.1"/>
    <property type="molecule type" value="Genomic_DNA"/>
</dbReference>
<dbReference type="SUPFAM" id="SSF51658">
    <property type="entry name" value="Xylose isomerase-like"/>
    <property type="match status" value="1"/>
</dbReference>
<evidence type="ECO:0000313" key="3">
    <source>
        <dbReference type="EMBL" id="MBC8539123.1"/>
    </source>
</evidence>
<name>A0A926DHW7_9FIRM</name>
<accession>A0A926DHW7</accession>
<dbReference type="RefSeq" id="WP_249280740.1">
    <property type="nucleotide sequence ID" value="NZ_JACRSS010000005.1"/>
</dbReference>
<comment type="caution">
    <text evidence="3">The sequence shown here is derived from an EMBL/GenBank/DDBJ whole genome shotgun (WGS) entry which is preliminary data.</text>
</comment>
<keyword evidence="4" id="KW-1185">Reference proteome</keyword>
<protein>
    <submittedName>
        <fullName evidence="3">Sugar phosphate isomerase/epimerase</fullName>
    </submittedName>
</protein>
<dbReference type="InterPro" id="IPR036237">
    <property type="entry name" value="Xyl_isomerase-like_sf"/>
</dbReference>
<dbReference type="Gene3D" id="3.20.20.150">
    <property type="entry name" value="Divalent-metal-dependent TIM barrel enzymes"/>
    <property type="match status" value="1"/>
</dbReference>
<dbReference type="Proteomes" id="UP000617951">
    <property type="component" value="Unassembled WGS sequence"/>
</dbReference>
<gene>
    <name evidence="3" type="ORF">H8693_09285</name>
</gene>
<evidence type="ECO:0000259" key="2">
    <source>
        <dbReference type="Pfam" id="PF01261"/>
    </source>
</evidence>
<dbReference type="Pfam" id="PF01261">
    <property type="entry name" value="AP_endonuc_2"/>
    <property type="match status" value="1"/>
</dbReference>
<dbReference type="PANTHER" id="PTHR43489:SF7">
    <property type="entry name" value="3-DEHYDRO-D-GULOSIDE 4-EPIMERASE-RELATED"/>
    <property type="match status" value="1"/>
</dbReference>